<gene>
    <name evidence="2" type="ORF">DP116_13965</name>
</gene>
<organism evidence="2 3">
    <name type="scientific">Brasilonema bromeliae SPC951</name>
    <dbReference type="NCBI Taxonomy" id="385972"/>
    <lineage>
        <taxon>Bacteria</taxon>
        <taxon>Bacillati</taxon>
        <taxon>Cyanobacteriota</taxon>
        <taxon>Cyanophyceae</taxon>
        <taxon>Nostocales</taxon>
        <taxon>Scytonemataceae</taxon>
        <taxon>Brasilonema</taxon>
        <taxon>Bromeliae group (in: Brasilonema)</taxon>
    </lineage>
</organism>
<name>A0ABX1P7V4_9CYAN</name>
<keyword evidence="1" id="KW-1133">Transmembrane helix</keyword>
<keyword evidence="1" id="KW-0812">Transmembrane</keyword>
<evidence type="ECO:0000313" key="2">
    <source>
        <dbReference type="EMBL" id="NMG20502.1"/>
    </source>
</evidence>
<protein>
    <submittedName>
        <fullName evidence="2">Uncharacterized protein</fullName>
    </submittedName>
</protein>
<reference evidence="2 3" key="1">
    <citation type="submission" date="2018-06" db="EMBL/GenBank/DDBJ databases">
        <title>Comparative genomics of Brasilonema spp. strains.</title>
        <authorList>
            <person name="Alvarenga D.O."/>
            <person name="Fiore M.F."/>
            <person name="Varani A.M."/>
        </authorList>
    </citation>
    <scope>NUCLEOTIDE SEQUENCE [LARGE SCALE GENOMIC DNA]</scope>
    <source>
        <strain evidence="2 3">SPC951</strain>
    </source>
</reference>
<keyword evidence="1" id="KW-0472">Membrane</keyword>
<sequence>MEPGVGESIGVVVPVVPGFLPPVVLAGFLPPVVLAGFLPPVVLAGFLPPVVPLGVAAPVGVGVAVVVGVVPVCAWTIDGKVATGVATAIPKTREAAMVLRSLLILTNHSS</sequence>
<evidence type="ECO:0000256" key="1">
    <source>
        <dbReference type="SAM" id="Phobius"/>
    </source>
</evidence>
<feature type="transmembrane region" description="Helical" evidence="1">
    <location>
        <begin position="53"/>
        <end position="77"/>
    </location>
</feature>
<dbReference type="EMBL" id="QMEB01000098">
    <property type="protein sequence ID" value="NMG20502.1"/>
    <property type="molecule type" value="Genomic_DNA"/>
</dbReference>
<dbReference type="Proteomes" id="UP000718564">
    <property type="component" value="Unassembled WGS sequence"/>
</dbReference>
<keyword evidence="3" id="KW-1185">Reference proteome</keyword>
<comment type="caution">
    <text evidence="2">The sequence shown here is derived from an EMBL/GenBank/DDBJ whole genome shotgun (WGS) entry which is preliminary data.</text>
</comment>
<evidence type="ECO:0000313" key="3">
    <source>
        <dbReference type="Proteomes" id="UP000718564"/>
    </source>
</evidence>
<proteinExistence type="predicted"/>
<feature type="transmembrane region" description="Helical" evidence="1">
    <location>
        <begin position="23"/>
        <end position="46"/>
    </location>
</feature>
<accession>A0ABX1P7V4</accession>